<feature type="domain" description="ABC transporter" evidence="4">
    <location>
        <begin position="34"/>
        <end position="290"/>
    </location>
</feature>
<evidence type="ECO:0000256" key="2">
    <source>
        <dbReference type="ARBA" id="ARBA00022840"/>
    </source>
</evidence>
<accession>A0ABP6U9W3</accession>
<name>A0ABP6U9W3_9ACTN</name>
<proteinExistence type="predicted"/>
<feature type="coiled-coil region" evidence="3">
    <location>
        <begin position="117"/>
        <end position="144"/>
    </location>
</feature>
<dbReference type="NCBIfam" id="NF000355">
    <property type="entry name" value="ribo_prot_ABC_F"/>
    <property type="match status" value="1"/>
</dbReference>
<dbReference type="GO" id="GO:0005524">
    <property type="term" value="F:ATP binding"/>
    <property type="evidence" value="ECO:0007669"/>
    <property type="project" value="UniProtKB-KW"/>
</dbReference>
<dbReference type="NCBIfam" id="NF000171">
    <property type="entry name" value="ABCF_producer"/>
    <property type="match status" value="1"/>
</dbReference>
<protein>
    <submittedName>
        <fullName evidence="5">ABC-F family ATP-binding cassette domain-containing protein</fullName>
    </submittedName>
</protein>
<dbReference type="Pfam" id="PF00005">
    <property type="entry name" value="ABC_tran"/>
    <property type="match status" value="2"/>
</dbReference>
<dbReference type="PROSITE" id="PS50893">
    <property type="entry name" value="ABC_TRANSPORTER_2"/>
    <property type="match status" value="2"/>
</dbReference>
<dbReference type="CDD" id="cd03221">
    <property type="entry name" value="ABCF_EF-3"/>
    <property type="match status" value="2"/>
</dbReference>
<dbReference type="Gene3D" id="3.40.50.300">
    <property type="entry name" value="P-loop containing nucleotide triphosphate hydrolases"/>
    <property type="match status" value="2"/>
</dbReference>
<dbReference type="InterPro" id="IPR027417">
    <property type="entry name" value="P-loop_NTPase"/>
</dbReference>
<dbReference type="SMART" id="SM00382">
    <property type="entry name" value="AAA"/>
    <property type="match status" value="2"/>
</dbReference>
<dbReference type="PANTHER" id="PTHR42855:SF2">
    <property type="entry name" value="DRUG RESISTANCE ABC TRANSPORTER,ATP-BINDING PROTEIN"/>
    <property type="match status" value="1"/>
</dbReference>
<evidence type="ECO:0000259" key="4">
    <source>
        <dbReference type="PROSITE" id="PS50893"/>
    </source>
</evidence>
<dbReference type="InterPro" id="IPR017871">
    <property type="entry name" value="ABC_transporter-like_CS"/>
</dbReference>
<keyword evidence="6" id="KW-1185">Reference proteome</keyword>
<reference evidence="6" key="1">
    <citation type="journal article" date="2019" name="Int. J. Syst. Evol. Microbiol.">
        <title>The Global Catalogue of Microorganisms (GCM) 10K type strain sequencing project: providing services to taxonomists for standard genome sequencing and annotation.</title>
        <authorList>
            <consortium name="The Broad Institute Genomics Platform"/>
            <consortium name="The Broad Institute Genome Sequencing Center for Infectious Disease"/>
            <person name="Wu L."/>
            <person name="Ma J."/>
        </authorList>
    </citation>
    <scope>NUCLEOTIDE SEQUENCE [LARGE SCALE GENOMIC DNA]</scope>
    <source>
        <strain evidence="6">JCM 4816</strain>
    </source>
</reference>
<dbReference type="InterPro" id="IPR003439">
    <property type="entry name" value="ABC_transporter-like_ATP-bd"/>
</dbReference>
<dbReference type="PANTHER" id="PTHR42855">
    <property type="entry name" value="ABC TRANSPORTER ATP-BINDING SUBUNIT"/>
    <property type="match status" value="1"/>
</dbReference>
<evidence type="ECO:0000256" key="1">
    <source>
        <dbReference type="ARBA" id="ARBA00022741"/>
    </source>
</evidence>
<keyword evidence="1" id="KW-0547">Nucleotide-binding</keyword>
<dbReference type="Proteomes" id="UP001501455">
    <property type="component" value="Unassembled WGS sequence"/>
</dbReference>
<feature type="domain" description="ABC transporter" evidence="4">
    <location>
        <begin position="385"/>
        <end position="573"/>
    </location>
</feature>
<keyword evidence="2 5" id="KW-0067">ATP-binding</keyword>
<sequence>MRAPRTSSLASPTSSVAAAVPFPSAALSPRTSQLSLHGVTKRYDGRTVLDQVSLSLAPGEKAGVVGDNGAGKSTLLRLLAGAERPDAGEVTVSAPGGTGYLAQTLGLPAEASVQDAVDLALAELRALEAALRRAEVALAEVAEDARLEAALTAYARLTEEYEARDGYGADVRVDAALHGLGLPGLDRDRPLGTLSGGERSRLALAATLASRPELLLLDEPTNDLDDQAVHWLEEHLRAHRGTVVAVTHDRVFLERLTTTVWEVDGGRVTRHGSGYAGYLAAKAAERRRRRQRYDEWRAELGRNRRLAESNVVRLDAIPRKMAKACFGHGGFRMRGRAHGAMGRVRNAKERIERLTADPVAPPPDPLTLTARVTAAGGAQDGTPAARLDDVVVDGRLRVTGLRIGPEERVLVTGPNGAGKSTLLRVLAGELRPNAGAVDVVDRVGHLRQEETPWPPGLTVLEAFAHGRPGDRDEHAGRLLSCGLFEPEDLRRRVGELSYGQRRRVELARLVTEPVDLLLLDEPTNHLSPALVEQLEEALADYTGALVLVTHDRRMRARFAGRRLELRQGEVADAR</sequence>
<keyword evidence="3" id="KW-0175">Coiled coil</keyword>
<evidence type="ECO:0000313" key="6">
    <source>
        <dbReference type="Proteomes" id="UP001501455"/>
    </source>
</evidence>
<dbReference type="EMBL" id="BAAAXF010000074">
    <property type="protein sequence ID" value="GAA3503344.1"/>
    <property type="molecule type" value="Genomic_DNA"/>
</dbReference>
<dbReference type="RefSeq" id="WP_345584126.1">
    <property type="nucleotide sequence ID" value="NZ_BAAAXF010000074.1"/>
</dbReference>
<comment type="caution">
    <text evidence="5">The sequence shown here is derived from an EMBL/GenBank/DDBJ whole genome shotgun (WGS) entry which is preliminary data.</text>
</comment>
<dbReference type="InterPro" id="IPR051309">
    <property type="entry name" value="ABCF_ATPase"/>
</dbReference>
<evidence type="ECO:0000256" key="3">
    <source>
        <dbReference type="SAM" id="Coils"/>
    </source>
</evidence>
<dbReference type="PROSITE" id="PS00211">
    <property type="entry name" value="ABC_TRANSPORTER_1"/>
    <property type="match status" value="2"/>
</dbReference>
<dbReference type="SUPFAM" id="SSF52540">
    <property type="entry name" value="P-loop containing nucleoside triphosphate hydrolases"/>
    <property type="match status" value="2"/>
</dbReference>
<evidence type="ECO:0000313" key="5">
    <source>
        <dbReference type="EMBL" id="GAA3503344.1"/>
    </source>
</evidence>
<dbReference type="InterPro" id="IPR003593">
    <property type="entry name" value="AAA+_ATPase"/>
</dbReference>
<gene>
    <name evidence="5" type="ORF">GCM10019016_104540</name>
</gene>
<organism evidence="5 6">
    <name type="scientific">Streptomyces prasinosporus</name>
    <dbReference type="NCBI Taxonomy" id="68256"/>
    <lineage>
        <taxon>Bacteria</taxon>
        <taxon>Bacillati</taxon>
        <taxon>Actinomycetota</taxon>
        <taxon>Actinomycetes</taxon>
        <taxon>Kitasatosporales</taxon>
        <taxon>Streptomycetaceae</taxon>
        <taxon>Streptomyces</taxon>
        <taxon>Streptomyces albogriseolus group</taxon>
    </lineage>
</organism>